<dbReference type="Proteomes" id="UP000594121">
    <property type="component" value="Chromosome"/>
</dbReference>
<accession>A0A7L9FIP5</accession>
<protein>
    <submittedName>
        <fullName evidence="1">Uncharacterized protein</fullName>
    </submittedName>
</protein>
<dbReference type="GeneID" id="59149952"/>
<reference evidence="1 2" key="1">
    <citation type="submission" date="2020-10" db="EMBL/GenBank/DDBJ databases">
        <title>Thermofilum lucidum 3507LT sp. nov. a novel member of Thermofilaceae family isolated from Chile hot spring, and proposal of description order Thermofilales.</title>
        <authorList>
            <person name="Zayulina K.S."/>
            <person name="Elcheninov A.G."/>
            <person name="Toshchakov S.V."/>
            <person name="Kublanov I.V."/>
        </authorList>
    </citation>
    <scope>NUCLEOTIDE SEQUENCE [LARGE SCALE GENOMIC DNA]</scope>
    <source>
        <strain evidence="1 2">3507LT</strain>
    </source>
</reference>
<dbReference type="EMBL" id="CP062310">
    <property type="protein sequence ID" value="QOJ78794.1"/>
    <property type="molecule type" value="Genomic_DNA"/>
</dbReference>
<dbReference type="AlphaFoldDB" id="A0A7L9FIP5"/>
<proteinExistence type="predicted"/>
<keyword evidence="2" id="KW-1185">Reference proteome</keyword>
<dbReference type="InParanoid" id="A0A7L9FIP5"/>
<dbReference type="KEGG" id="thel:IG193_08610"/>
<organism evidence="1 2">
    <name type="scientific">Infirmifilum lucidum</name>
    <dbReference type="NCBI Taxonomy" id="2776706"/>
    <lineage>
        <taxon>Archaea</taxon>
        <taxon>Thermoproteota</taxon>
        <taxon>Thermoprotei</taxon>
        <taxon>Thermofilales</taxon>
        <taxon>Thermofilaceae</taxon>
        <taxon>Infirmifilum</taxon>
    </lineage>
</organism>
<name>A0A7L9FIP5_9CREN</name>
<evidence type="ECO:0000313" key="1">
    <source>
        <dbReference type="EMBL" id="QOJ78794.1"/>
    </source>
</evidence>
<sequence length="73" mass="8162">MEGELRVLASVALRELLQECRYGGRIVVPVVFKANKYVTPVTLARYATKALYNMVLGTEAAIGMDYVLYFSEV</sequence>
<gene>
    <name evidence="1" type="ORF">IG193_08610</name>
</gene>
<evidence type="ECO:0000313" key="2">
    <source>
        <dbReference type="Proteomes" id="UP000594121"/>
    </source>
</evidence>
<dbReference type="RefSeq" id="WP_192818766.1">
    <property type="nucleotide sequence ID" value="NZ_CP062310.1"/>
</dbReference>